<proteinExistence type="predicted"/>
<dbReference type="RefSeq" id="WP_148895541.1">
    <property type="nucleotide sequence ID" value="NZ_VNIB01000004.1"/>
</dbReference>
<protein>
    <submittedName>
        <fullName evidence="1">Uncharacterized protein</fullName>
    </submittedName>
</protein>
<dbReference type="Proteomes" id="UP000324159">
    <property type="component" value="Unassembled WGS sequence"/>
</dbReference>
<evidence type="ECO:0000313" key="2">
    <source>
        <dbReference type="Proteomes" id="UP000324159"/>
    </source>
</evidence>
<evidence type="ECO:0000313" key="1">
    <source>
        <dbReference type="EMBL" id="TYO99078.1"/>
    </source>
</evidence>
<sequence>MDQANDPNGTGISPAEYLRGALASRHIVNTSRRIDCAGCNPPTGELPLLYLTAPRQALTNTVCELRLRIGKTTDERFSGTLHLRGTGNIRHRDYEFSAPFEVADDETALCLAFQWLTPDYPTLIEWAASIEPEKKMGLTLTDIARVMVVKPQTPP</sequence>
<accession>A0A5D3WL18</accession>
<comment type="caution">
    <text evidence="1">The sequence shown here is derived from an EMBL/GenBank/DDBJ whole genome shotgun (WGS) entry which is preliminary data.</text>
</comment>
<keyword evidence="2" id="KW-1185">Reference proteome</keyword>
<gene>
    <name evidence="1" type="ORF">EDC39_104202</name>
</gene>
<dbReference type="EMBL" id="VNIB01000004">
    <property type="protein sequence ID" value="TYO99078.1"/>
    <property type="molecule type" value="Genomic_DNA"/>
</dbReference>
<dbReference type="AlphaFoldDB" id="A0A5D3WL18"/>
<organism evidence="1 2">
    <name type="scientific">Geothermobacter ehrlichii</name>
    <dbReference type="NCBI Taxonomy" id="213224"/>
    <lineage>
        <taxon>Bacteria</taxon>
        <taxon>Pseudomonadati</taxon>
        <taxon>Thermodesulfobacteriota</taxon>
        <taxon>Desulfuromonadia</taxon>
        <taxon>Desulfuromonadales</taxon>
        <taxon>Geothermobacteraceae</taxon>
        <taxon>Geothermobacter</taxon>
    </lineage>
</organism>
<name>A0A5D3WL18_9BACT</name>
<reference evidence="1 2" key="1">
    <citation type="submission" date="2019-07" db="EMBL/GenBank/DDBJ databases">
        <title>Genomic Encyclopedia of Type Strains, Phase IV (KMG-IV): sequencing the most valuable type-strain genomes for metagenomic binning, comparative biology and taxonomic classification.</title>
        <authorList>
            <person name="Goeker M."/>
        </authorList>
    </citation>
    <scope>NUCLEOTIDE SEQUENCE [LARGE SCALE GENOMIC DNA]</scope>
    <source>
        <strain evidence="1 2">SS015</strain>
    </source>
</reference>